<dbReference type="Pfam" id="PF00005">
    <property type="entry name" value="ABC_tran"/>
    <property type="match status" value="1"/>
</dbReference>
<dbReference type="GO" id="GO:0016887">
    <property type="term" value="F:ATP hydrolysis activity"/>
    <property type="evidence" value="ECO:0007669"/>
    <property type="project" value="InterPro"/>
</dbReference>
<comment type="caution">
    <text evidence="11">The sequence shown here is derived from an EMBL/GenBank/DDBJ whole genome shotgun (WGS) entry which is preliminary data.</text>
</comment>
<protein>
    <submittedName>
        <fullName evidence="11">Cobalt ABC transporter ATP-binding protein</fullName>
    </submittedName>
    <submittedName>
        <fullName evidence="10">Cobalt/nickel transport system ATP-binding protein</fullName>
    </submittedName>
</protein>
<evidence type="ECO:0000256" key="3">
    <source>
        <dbReference type="ARBA" id="ARBA00022448"/>
    </source>
</evidence>
<keyword evidence="8" id="KW-0472">Membrane</keyword>
<evidence type="ECO:0000256" key="4">
    <source>
        <dbReference type="ARBA" id="ARBA00022475"/>
    </source>
</evidence>
<keyword evidence="7" id="KW-1278">Translocase</keyword>
<keyword evidence="12" id="KW-1185">Reference proteome</keyword>
<keyword evidence="5" id="KW-0547">Nucleotide-binding</keyword>
<dbReference type="InterPro" id="IPR017871">
    <property type="entry name" value="ABC_transporter-like_CS"/>
</dbReference>
<dbReference type="PANTHER" id="PTHR43553:SF24">
    <property type="entry name" value="ENERGY-COUPLING FACTOR TRANSPORTER ATP-BINDING PROTEIN ECFA1"/>
    <property type="match status" value="1"/>
</dbReference>
<sequence>MTPAPPAPPTPYSLEVSGLAYAYPDGHQALFGVDLKVARGERVALLGPNGAGKTTLVLHLNGILGGGLGGVRVGGLPVVKRNLAEVRRRVGVVFQDPDDQLFMPTVREDVAFGPATAGARGPVLEARVREALALVGMEGFADRPPHHLSFGQRRRVAVATVLVMEPEILVLDEPSSNLDPASRRELADILRALDVTVLMVTHDLPYALELCGRAVVLGDGVIVADGPTRELLCDEALMRAHRLELPFGFDPRTVPAPGRAPGAGA</sequence>
<evidence type="ECO:0000256" key="8">
    <source>
        <dbReference type="ARBA" id="ARBA00023136"/>
    </source>
</evidence>
<evidence type="ECO:0000313" key="11">
    <source>
        <dbReference type="EMBL" id="PNE31787.1"/>
    </source>
</evidence>
<dbReference type="Proteomes" id="UP000528608">
    <property type="component" value="Unassembled WGS sequence"/>
</dbReference>
<evidence type="ECO:0000256" key="5">
    <source>
        <dbReference type="ARBA" id="ARBA00022741"/>
    </source>
</evidence>
<dbReference type="GO" id="GO:0043190">
    <property type="term" value="C:ATP-binding cassette (ABC) transporter complex"/>
    <property type="evidence" value="ECO:0007669"/>
    <property type="project" value="TreeGrafter"/>
</dbReference>
<dbReference type="Gene3D" id="3.40.50.300">
    <property type="entry name" value="P-loop containing nucleotide triphosphate hydrolases"/>
    <property type="match status" value="1"/>
</dbReference>
<dbReference type="SMART" id="SM00382">
    <property type="entry name" value="AAA"/>
    <property type="match status" value="1"/>
</dbReference>
<keyword evidence="6 11" id="KW-0067">ATP-binding</keyword>
<dbReference type="SUPFAM" id="SSF52540">
    <property type="entry name" value="P-loop containing nucleoside triphosphate hydrolases"/>
    <property type="match status" value="1"/>
</dbReference>
<comment type="subcellular location">
    <subcellularLocation>
        <location evidence="1">Cell membrane</location>
    </subcellularLocation>
</comment>
<name>A0A2N8NSQ2_STREU</name>
<evidence type="ECO:0000256" key="2">
    <source>
        <dbReference type="ARBA" id="ARBA00005417"/>
    </source>
</evidence>
<evidence type="ECO:0000259" key="9">
    <source>
        <dbReference type="PROSITE" id="PS50893"/>
    </source>
</evidence>
<dbReference type="GO" id="GO:0005524">
    <property type="term" value="F:ATP binding"/>
    <property type="evidence" value="ECO:0007669"/>
    <property type="project" value="UniProtKB-KW"/>
</dbReference>
<dbReference type="RefSeq" id="WP_102920457.1">
    <property type="nucleotide sequence ID" value="NZ_JACHJF010000010.1"/>
</dbReference>
<evidence type="ECO:0000256" key="6">
    <source>
        <dbReference type="ARBA" id="ARBA00022840"/>
    </source>
</evidence>
<proteinExistence type="inferred from homology"/>
<reference evidence="12" key="1">
    <citation type="submission" date="2015-07" db="EMBL/GenBank/DDBJ databases">
        <authorList>
            <person name="Graham D.E."/>
            <person name="Giannone R.J."/>
            <person name="Gulvik C.A."/>
            <person name="Hettich R.L."/>
            <person name="Klingeman D.M."/>
            <person name="Mahan K.M."/>
            <person name="Parry R.J."/>
            <person name="Spain J.C."/>
        </authorList>
    </citation>
    <scope>NUCLEOTIDE SEQUENCE [LARGE SCALE GENOMIC DNA]</scope>
    <source>
        <strain evidence="12">ATCC 27428</strain>
    </source>
</reference>
<organism evidence="11 12">
    <name type="scientific">Streptomyces eurocidicus</name>
    <name type="common">Streptoverticillium eurocidicus</name>
    <dbReference type="NCBI Taxonomy" id="66423"/>
    <lineage>
        <taxon>Bacteria</taxon>
        <taxon>Bacillati</taxon>
        <taxon>Actinomycetota</taxon>
        <taxon>Actinomycetes</taxon>
        <taxon>Kitasatosporales</taxon>
        <taxon>Streptomycetaceae</taxon>
        <taxon>Streptomyces</taxon>
    </lineage>
</organism>
<evidence type="ECO:0000256" key="1">
    <source>
        <dbReference type="ARBA" id="ARBA00004236"/>
    </source>
</evidence>
<dbReference type="OrthoDB" id="9806471at2"/>
<keyword evidence="3" id="KW-0813">Transport</keyword>
<dbReference type="CDD" id="cd03225">
    <property type="entry name" value="ABC_cobalt_CbiO_domain1"/>
    <property type="match status" value="1"/>
</dbReference>
<dbReference type="PROSITE" id="PS00211">
    <property type="entry name" value="ABC_TRANSPORTER_1"/>
    <property type="match status" value="1"/>
</dbReference>
<evidence type="ECO:0000313" key="10">
    <source>
        <dbReference type="EMBL" id="MBB5120063.1"/>
    </source>
</evidence>
<dbReference type="InterPro" id="IPR027417">
    <property type="entry name" value="P-loop_NTPase"/>
</dbReference>
<dbReference type="FunFam" id="3.40.50.300:FF:000224">
    <property type="entry name" value="Energy-coupling factor transporter ATP-binding protein EcfA"/>
    <property type="match status" value="1"/>
</dbReference>
<gene>
    <name evidence="11" type="ORF">AF335_23475</name>
    <name evidence="10" type="ORF">FHS36_003501</name>
</gene>
<reference evidence="10 13" key="3">
    <citation type="submission" date="2020-08" db="EMBL/GenBank/DDBJ databases">
        <title>Genomic Encyclopedia of Type Strains, Phase III (KMG-III): the genomes of soil and plant-associated and newly described type strains.</title>
        <authorList>
            <person name="Whitman W."/>
        </authorList>
    </citation>
    <scope>NUCLEOTIDE SEQUENCE [LARGE SCALE GENOMIC DNA]</scope>
    <source>
        <strain evidence="10 13">CECT 3259</strain>
    </source>
</reference>
<feature type="domain" description="ABC transporter" evidence="9">
    <location>
        <begin position="14"/>
        <end position="244"/>
    </location>
</feature>
<dbReference type="InterPro" id="IPR003593">
    <property type="entry name" value="AAA+_ATPase"/>
</dbReference>
<comment type="similarity">
    <text evidence="2">Belongs to the ABC transporter superfamily.</text>
</comment>
<dbReference type="AlphaFoldDB" id="A0A2N8NSQ2"/>
<dbReference type="PANTHER" id="PTHR43553">
    <property type="entry name" value="HEAVY METAL TRANSPORTER"/>
    <property type="match status" value="1"/>
</dbReference>
<evidence type="ECO:0000313" key="12">
    <source>
        <dbReference type="Proteomes" id="UP000235945"/>
    </source>
</evidence>
<evidence type="ECO:0000256" key="7">
    <source>
        <dbReference type="ARBA" id="ARBA00022967"/>
    </source>
</evidence>
<dbReference type="GO" id="GO:0042626">
    <property type="term" value="F:ATPase-coupled transmembrane transporter activity"/>
    <property type="evidence" value="ECO:0007669"/>
    <property type="project" value="TreeGrafter"/>
</dbReference>
<reference evidence="11" key="2">
    <citation type="submission" date="2015-07" db="EMBL/GenBank/DDBJ databases">
        <authorList>
            <person name="Noorani M."/>
        </authorList>
    </citation>
    <scope>NUCLEOTIDE SEQUENCE [LARGE SCALE GENOMIC DNA]</scope>
    <source>
        <strain evidence="11">ATCC 27428</strain>
    </source>
</reference>
<dbReference type="PROSITE" id="PS50893">
    <property type="entry name" value="ABC_TRANSPORTER_2"/>
    <property type="match status" value="1"/>
</dbReference>
<keyword evidence="4" id="KW-1003">Cell membrane</keyword>
<dbReference type="EMBL" id="LGUI01000008">
    <property type="protein sequence ID" value="PNE31787.1"/>
    <property type="molecule type" value="Genomic_DNA"/>
</dbReference>
<dbReference type="EMBL" id="JACHJF010000010">
    <property type="protein sequence ID" value="MBB5120063.1"/>
    <property type="molecule type" value="Genomic_DNA"/>
</dbReference>
<dbReference type="InterPro" id="IPR015856">
    <property type="entry name" value="ABC_transpr_CbiO/EcfA_su"/>
</dbReference>
<evidence type="ECO:0000313" key="13">
    <source>
        <dbReference type="Proteomes" id="UP000528608"/>
    </source>
</evidence>
<dbReference type="InterPro" id="IPR050095">
    <property type="entry name" value="ECF_ABC_transporter_ATP-bd"/>
</dbReference>
<dbReference type="Proteomes" id="UP000235945">
    <property type="component" value="Unassembled WGS sequence"/>
</dbReference>
<dbReference type="InterPro" id="IPR003439">
    <property type="entry name" value="ABC_transporter-like_ATP-bd"/>
</dbReference>
<accession>A0A2N8NSQ2</accession>